<keyword evidence="1" id="KW-1133">Transmembrane helix</keyword>
<name>A0A150TA89_SORCE</name>
<gene>
    <name evidence="2" type="ORF">BE21_56435</name>
</gene>
<organism evidence="2 3">
    <name type="scientific">Sorangium cellulosum</name>
    <name type="common">Polyangium cellulosum</name>
    <dbReference type="NCBI Taxonomy" id="56"/>
    <lineage>
        <taxon>Bacteria</taxon>
        <taxon>Pseudomonadati</taxon>
        <taxon>Myxococcota</taxon>
        <taxon>Polyangia</taxon>
        <taxon>Polyangiales</taxon>
        <taxon>Polyangiaceae</taxon>
        <taxon>Sorangium</taxon>
    </lineage>
</organism>
<keyword evidence="1" id="KW-0472">Membrane</keyword>
<accession>A0A150TA89</accession>
<feature type="transmembrane region" description="Helical" evidence="1">
    <location>
        <begin position="65"/>
        <end position="84"/>
    </location>
</feature>
<dbReference type="AlphaFoldDB" id="A0A150TA89"/>
<evidence type="ECO:0000313" key="3">
    <source>
        <dbReference type="Proteomes" id="UP000075502"/>
    </source>
</evidence>
<keyword evidence="1" id="KW-0812">Transmembrane</keyword>
<sequence>MDRRNPLAHAEHADAAEIRPEDQFGDWVRQSVGFVAALLAAVPLLTAFIGVVPPPKYSDLQLDKALPIFITCLSGLVFLSLFWAREQLGTIKAAVSGVLLCFVGVTLLIFALIVSTGGLAVFCYMGGYLLALGGAAAALMSGFVRTRERLDTLAKFIAKLTPEQWSSLTRYARTLVSVREHIEAIDMHPASRKALRKSADNLINEHAKMLVKLEAGTLEIRGPVMDDIFQYFLESVQQSFRAISRDDLAYWTSPDCARYLDANRRLIDEGRAVERIFLLRQNEGLSPVEIDAMARQISLGVRVRIAYLEVCTRLVEHGGDLDFGIFDDFAVSFWRVASDRVFRITTSPADCTFHGQLFAKVSGSCVLVPDKTAGDKKLFESVDELQRWAIAHAAHQSAVARTAERAT</sequence>
<feature type="transmembrane region" description="Helical" evidence="1">
    <location>
        <begin position="91"/>
        <end position="113"/>
    </location>
</feature>
<dbReference type="Proteomes" id="UP000075502">
    <property type="component" value="Unassembled WGS sequence"/>
</dbReference>
<evidence type="ECO:0000313" key="2">
    <source>
        <dbReference type="EMBL" id="KYG01590.1"/>
    </source>
</evidence>
<feature type="transmembrane region" description="Helical" evidence="1">
    <location>
        <begin position="119"/>
        <end position="140"/>
    </location>
</feature>
<proteinExistence type="predicted"/>
<protein>
    <submittedName>
        <fullName evidence="2">Uncharacterized protein</fullName>
    </submittedName>
</protein>
<evidence type="ECO:0000256" key="1">
    <source>
        <dbReference type="SAM" id="Phobius"/>
    </source>
</evidence>
<feature type="transmembrane region" description="Helical" evidence="1">
    <location>
        <begin position="32"/>
        <end position="53"/>
    </location>
</feature>
<reference evidence="2 3" key="1">
    <citation type="submission" date="2014-02" db="EMBL/GenBank/DDBJ databases">
        <title>The small core and large imbalanced accessory genome model reveals a collaborative survival strategy of Sorangium cellulosum strains in nature.</title>
        <authorList>
            <person name="Han K."/>
            <person name="Peng R."/>
            <person name="Blom J."/>
            <person name="Li Y.-Z."/>
        </authorList>
    </citation>
    <scope>NUCLEOTIDE SEQUENCE [LARGE SCALE GENOMIC DNA]</scope>
    <source>
        <strain evidence="2 3">So0007-03</strain>
    </source>
</reference>
<dbReference type="EMBL" id="JEME01003260">
    <property type="protein sequence ID" value="KYG01590.1"/>
    <property type="molecule type" value="Genomic_DNA"/>
</dbReference>
<comment type="caution">
    <text evidence="2">The sequence shown here is derived from an EMBL/GenBank/DDBJ whole genome shotgun (WGS) entry which is preliminary data.</text>
</comment>